<feature type="transmembrane region" description="Helical" evidence="2">
    <location>
        <begin position="336"/>
        <end position="353"/>
    </location>
</feature>
<feature type="transmembrane region" description="Helical" evidence="2">
    <location>
        <begin position="373"/>
        <end position="390"/>
    </location>
</feature>
<dbReference type="InterPro" id="IPR011990">
    <property type="entry name" value="TPR-like_helical_dom_sf"/>
</dbReference>
<dbReference type="PROSITE" id="PS50005">
    <property type="entry name" value="TPR"/>
    <property type="match status" value="4"/>
</dbReference>
<feature type="repeat" description="TPR" evidence="1">
    <location>
        <begin position="648"/>
        <end position="681"/>
    </location>
</feature>
<gene>
    <name evidence="3" type="ORF">C4520_03260</name>
</gene>
<dbReference type="Pfam" id="PF13414">
    <property type="entry name" value="TPR_11"/>
    <property type="match status" value="1"/>
</dbReference>
<dbReference type="SUPFAM" id="SSF48452">
    <property type="entry name" value="TPR-like"/>
    <property type="match status" value="1"/>
</dbReference>
<dbReference type="PANTHER" id="PTHR44998:SF1">
    <property type="entry name" value="UDP-N-ACETYLGLUCOSAMINE--PEPTIDE N-ACETYLGLUCOSAMINYLTRANSFERASE 110 KDA SUBUNIT"/>
    <property type="match status" value="1"/>
</dbReference>
<evidence type="ECO:0000256" key="1">
    <source>
        <dbReference type="PROSITE-ProRule" id="PRU00339"/>
    </source>
</evidence>
<dbReference type="PANTHER" id="PTHR44998">
    <property type="match status" value="1"/>
</dbReference>
<keyword evidence="1" id="KW-0802">TPR repeat</keyword>
<evidence type="ECO:0000313" key="4">
    <source>
        <dbReference type="Proteomes" id="UP000265882"/>
    </source>
</evidence>
<keyword evidence="2" id="KW-1133">Transmembrane helix</keyword>
<name>A0A3A4P241_ABYX5</name>
<dbReference type="EMBL" id="QZKU01000029">
    <property type="protein sequence ID" value="RJP24875.1"/>
    <property type="molecule type" value="Genomic_DNA"/>
</dbReference>
<comment type="caution">
    <text evidence="3">The sequence shown here is derived from an EMBL/GenBank/DDBJ whole genome shotgun (WGS) entry which is preliminary data.</text>
</comment>
<proteinExistence type="predicted"/>
<dbReference type="Proteomes" id="UP000265882">
    <property type="component" value="Unassembled WGS sequence"/>
</dbReference>
<feature type="repeat" description="TPR" evidence="1">
    <location>
        <begin position="682"/>
        <end position="715"/>
    </location>
</feature>
<dbReference type="SMART" id="SM00028">
    <property type="entry name" value="TPR"/>
    <property type="match status" value="4"/>
</dbReference>
<feature type="repeat" description="TPR" evidence="1">
    <location>
        <begin position="614"/>
        <end position="647"/>
    </location>
</feature>
<dbReference type="InterPro" id="IPR019734">
    <property type="entry name" value="TPR_rpt"/>
</dbReference>
<feature type="transmembrane region" description="Helical" evidence="2">
    <location>
        <begin position="94"/>
        <end position="113"/>
    </location>
</feature>
<dbReference type="Pfam" id="PF00515">
    <property type="entry name" value="TPR_1"/>
    <property type="match status" value="1"/>
</dbReference>
<reference evidence="3 4" key="1">
    <citation type="journal article" date="2017" name="ISME J.">
        <title>Energy and carbon metabolisms in a deep terrestrial subsurface fluid microbial community.</title>
        <authorList>
            <person name="Momper L."/>
            <person name="Jungbluth S.P."/>
            <person name="Lee M.D."/>
            <person name="Amend J.P."/>
        </authorList>
    </citation>
    <scope>NUCLEOTIDE SEQUENCE [LARGE SCALE GENOMIC DNA]</scope>
    <source>
        <strain evidence="3">SURF_5</strain>
    </source>
</reference>
<dbReference type="Gene3D" id="1.25.40.10">
    <property type="entry name" value="Tetratricopeptide repeat domain"/>
    <property type="match status" value="1"/>
</dbReference>
<feature type="transmembrane region" description="Helical" evidence="2">
    <location>
        <begin position="125"/>
        <end position="142"/>
    </location>
</feature>
<feature type="transmembrane region" description="Helical" evidence="2">
    <location>
        <begin position="191"/>
        <end position="209"/>
    </location>
</feature>
<dbReference type="PROSITE" id="PS50293">
    <property type="entry name" value="TPR_REGION"/>
    <property type="match status" value="1"/>
</dbReference>
<dbReference type="AlphaFoldDB" id="A0A3A4P241"/>
<keyword evidence="2" id="KW-0812">Transmembrane</keyword>
<accession>A0A3A4P241</accession>
<feature type="repeat" description="TPR" evidence="1">
    <location>
        <begin position="580"/>
        <end position="613"/>
    </location>
</feature>
<keyword evidence="2" id="KW-0472">Membrane</keyword>
<feature type="transmembrane region" description="Helical" evidence="2">
    <location>
        <begin position="230"/>
        <end position="251"/>
    </location>
</feature>
<evidence type="ECO:0000313" key="3">
    <source>
        <dbReference type="EMBL" id="RJP24875.1"/>
    </source>
</evidence>
<feature type="transmembrane region" description="Helical" evidence="2">
    <location>
        <begin position="23"/>
        <end position="41"/>
    </location>
</feature>
<feature type="transmembrane region" description="Helical" evidence="2">
    <location>
        <begin position="290"/>
        <end position="307"/>
    </location>
</feature>
<feature type="transmembrane region" description="Helical" evidence="2">
    <location>
        <begin position="314"/>
        <end position="330"/>
    </location>
</feature>
<protein>
    <submittedName>
        <fullName evidence="3">Tetratricopeptide repeat protein</fullName>
    </submittedName>
</protein>
<evidence type="ECO:0000256" key="2">
    <source>
        <dbReference type="SAM" id="Phobius"/>
    </source>
</evidence>
<dbReference type="Pfam" id="PF13431">
    <property type="entry name" value="TPR_17"/>
    <property type="match status" value="1"/>
</dbReference>
<sequence length="728" mass="82871">MIITLENTSPTILERAEAILKRLAFLGLAILALSLFAHKIIDTDIWWHLRTGKLILESGRIPATDPYSFTAGGNQWIDLHWLFQLIVYTAYHTFGSYALSLLFVAVYSATFYVTWLSCRRPRSRLLALLFIWLALLAGSFRFLARPEAFTYLMIALYTLLLIKHDRGRIGARIFLLVPLQIIWTNLQALFILGPCLIIAYFLDSILIDREKPYFSIRRRWDLSVFSDRKTLRLGALFALTVAASLINPYGLKGLLFPATLFTRVGGMENVFANSVAEFQPPFSGYNVTSATMYFAGFLALSALALALDWRNARLSHIFIFLGMGYLALNARRNVPVFMLAVLPFVVVHARNVVDRWRMLFNLERRHSRGLAMAAYLMLMAIMAVQTVRIWNNRYYISDKRAERFGIGFKEHSFPQESLSFIKEKKLSGPFFNSLDAGGMFIWQMFPSEKVFIDPRLEVNTETVLAEYCSVLSNPKQFSELADQYGFNAALISHTSQDGLFMAPIIYSTPGWFLVHLDPVAAVFARATSKNVDVIARNRIDITRWKPPTVAPDDPLNGQNPDMLRKISDWINVLAPSDADAQIKFNLGLVFLVMGQNEQAAEQLKAGLELQPDSPEAYYNMGLAFDRMGRQETALYCYKKAVALDWRHALAHTNLGRIYDERGLKDEAEREYKLALRWNEDEAIALYNLGALYLENGRYDNARKYLTRALKADPSLIAAREALQQLENK</sequence>
<organism evidence="3 4">
    <name type="scientific">Abyssobacteria bacterium (strain SURF_5)</name>
    <dbReference type="NCBI Taxonomy" id="2093360"/>
    <lineage>
        <taxon>Bacteria</taxon>
        <taxon>Pseudomonadati</taxon>
        <taxon>Candidatus Hydrogenedentota</taxon>
        <taxon>Candidatus Abyssobacteria</taxon>
    </lineage>
</organism>